<dbReference type="InterPro" id="IPR000835">
    <property type="entry name" value="HTH_MarR-typ"/>
</dbReference>
<dbReference type="InterPro" id="IPR026282">
    <property type="entry name" value="MJ1563"/>
</dbReference>
<dbReference type="RefSeq" id="WP_251940177.1">
    <property type="nucleotide sequence ID" value="NZ_CALTRV010000007.1"/>
</dbReference>
<evidence type="ECO:0000313" key="7">
    <source>
        <dbReference type="Proteomes" id="UP001155010"/>
    </source>
</evidence>
<evidence type="ECO:0000259" key="5">
    <source>
        <dbReference type="Pfam" id="PF12802"/>
    </source>
</evidence>
<comment type="caution">
    <text evidence="6">The sequence shown here is derived from an EMBL/GenBank/DDBJ whole genome shotgun (WGS) entry which is preliminary data.</text>
</comment>
<evidence type="ECO:0000256" key="4">
    <source>
        <dbReference type="PIRNR" id="PIRNR006707"/>
    </source>
</evidence>
<sequence>MPSSEPSGLDPLNLDRGSQARVAVDRFVSLWGEMASTWGINRTMARIHALLYCAGRPLSTDEVMECLEVSRGNASMNLRSLVDWNLVDKTHRSGSRKDYYRAETDVWQITARIIEERQRREVHPVRSRLQECADLLVQDGASGADHPEPERALHQRLTSLIDLLKVLEGVSEALLPLVRNKDIDQIEQLLAVALRRGESESTPSSSDPS</sequence>
<dbReference type="GO" id="GO:0003677">
    <property type="term" value="F:DNA binding"/>
    <property type="evidence" value="ECO:0007669"/>
    <property type="project" value="UniProtKB-UniRule"/>
</dbReference>
<dbReference type="Pfam" id="PF12802">
    <property type="entry name" value="MarR_2"/>
    <property type="match status" value="1"/>
</dbReference>
<accession>A0A9X2PLT0</accession>
<proteinExistence type="inferred from homology"/>
<dbReference type="EMBL" id="JANUBB010000007">
    <property type="protein sequence ID" value="MCS3952089.1"/>
    <property type="molecule type" value="Genomic_DNA"/>
</dbReference>
<evidence type="ECO:0000313" key="6">
    <source>
        <dbReference type="EMBL" id="MCS3952089.1"/>
    </source>
</evidence>
<protein>
    <recommendedName>
        <fullName evidence="4">HTH-type transcriptional regulator</fullName>
    </recommendedName>
</protein>
<dbReference type="PIRSF" id="PIRSF006707">
    <property type="entry name" value="MJ1563"/>
    <property type="match status" value="1"/>
</dbReference>
<dbReference type="PANTHER" id="PTHR38465:SF1">
    <property type="entry name" value="HTH-TYPE TRANSCRIPTIONAL REGULATOR MJ1563-RELATED"/>
    <property type="match status" value="1"/>
</dbReference>
<organism evidence="6 7">
    <name type="scientific">Salinibacter ruber</name>
    <dbReference type="NCBI Taxonomy" id="146919"/>
    <lineage>
        <taxon>Bacteria</taxon>
        <taxon>Pseudomonadati</taxon>
        <taxon>Rhodothermota</taxon>
        <taxon>Rhodothermia</taxon>
        <taxon>Rhodothermales</taxon>
        <taxon>Salinibacteraceae</taxon>
        <taxon>Salinibacter</taxon>
    </lineage>
</organism>
<reference evidence="6" key="1">
    <citation type="submission" date="2022-08" db="EMBL/GenBank/DDBJ databases">
        <title>Genomic Encyclopedia of Type Strains, Phase V (KMG-V): Genome sequencing to study the core and pangenomes of soil and plant-associated prokaryotes.</title>
        <authorList>
            <person name="Whitman W."/>
        </authorList>
    </citation>
    <scope>NUCLEOTIDE SEQUENCE</scope>
    <source>
        <strain evidence="6">SP2017</strain>
    </source>
</reference>
<keyword evidence="2 4" id="KW-0238">DNA-binding</keyword>
<dbReference type="InterPro" id="IPR052362">
    <property type="entry name" value="HTH-GbsR_regulator"/>
</dbReference>
<dbReference type="Gene3D" id="1.10.10.10">
    <property type="entry name" value="Winged helix-like DNA-binding domain superfamily/Winged helix DNA-binding domain"/>
    <property type="match status" value="1"/>
</dbReference>
<dbReference type="Proteomes" id="UP001155010">
    <property type="component" value="Unassembled WGS sequence"/>
</dbReference>
<dbReference type="SUPFAM" id="SSF46785">
    <property type="entry name" value="Winged helix' DNA-binding domain"/>
    <property type="match status" value="1"/>
</dbReference>
<dbReference type="PANTHER" id="PTHR38465">
    <property type="entry name" value="HTH-TYPE TRANSCRIPTIONAL REGULATOR MJ1563-RELATED"/>
    <property type="match status" value="1"/>
</dbReference>
<evidence type="ECO:0000256" key="1">
    <source>
        <dbReference type="ARBA" id="ARBA00023015"/>
    </source>
</evidence>
<name>A0A9X2PLT0_9BACT</name>
<feature type="domain" description="HTH marR-type" evidence="5">
    <location>
        <begin position="39"/>
        <end position="92"/>
    </location>
</feature>
<comment type="similarity">
    <text evidence="4">Belongs to the GbsR family.</text>
</comment>
<keyword evidence="1 4" id="KW-0805">Transcription regulation</keyword>
<keyword evidence="3 4" id="KW-0804">Transcription</keyword>
<dbReference type="InterPro" id="IPR036390">
    <property type="entry name" value="WH_DNA-bd_sf"/>
</dbReference>
<gene>
    <name evidence="6" type="ORF">GGP83_002045</name>
</gene>
<evidence type="ECO:0000256" key="3">
    <source>
        <dbReference type="ARBA" id="ARBA00023163"/>
    </source>
</evidence>
<dbReference type="InterPro" id="IPR036388">
    <property type="entry name" value="WH-like_DNA-bd_sf"/>
</dbReference>
<dbReference type="AlphaFoldDB" id="A0A9X2PLT0"/>
<dbReference type="GO" id="GO:0003700">
    <property type="term" value="F:DNA-binding transcription factor activity"/>
    <property type="evidence" value="ECO:0007669"/>
    <property type="project" value="InterPro"/>
</dbReference>
<evidence type="ECO:0000256" key="2">
    <source>
        <dbReference type="ARBA" id="ARBA00023125"/>
    </source>
</evidence>